<accession>A0A7H0I659</accession>
<dbReference type="Gene3D" id="1.25.40.10">
    <property type="entry name" value="Tetratricopeptide repeat domain"/>
    <property type="match status" value="1"/>
</dbReference>
<feature type="region of interest" description="Disordered" evidence="1">
    <location>
        <begin position="846"/>
        <end position="965"/>
    </location>
</feature>
<dbReference type="InterPro" id="IPR011990">
    <property type="entry name" value="TPR-like_helical_dom_sf"/>
</dbReference>
<dbReference type="AlphaFoldDB" id="A0A7H0I659"/>
<feature type="region of interest" description="Disordered" evidence="1">
    <location>
        <begin position="980"/>
        <end position="1004"/>
    </location>
</feature>
<dbReference type="Proteomes" id="UP000516052">
    <property type="component" value="Chromosome"/>
</dbReference>
<organism evidence="2 3">
    <name type="scientific">Streptomyces roseirectus</name>
    <dbReference type="NCBI Taxonomy" id="2768066"/>
    <lineage>
        <taxon>Bacteria</taxon>
        <taxon>Bacillati</taxon>
        <taxon>Actinomycetota</taxon>
        <taxon>Actinomycetes</taxon>
        <taxon>Kitasatosporales</taxon>
        <taxon>Streptomycetaceae</taxon>
        <taxon>Streptomyces</taxon>
    </lineage>
</organism>
<dbReference type="KEGG" id="sroi:IAG44_01510"/>
<keyword evidence="3" id="KW-1185">Reference proteome</keyword>
<dbReference type="SUPFAM" id="SSF52540">
    <property type="entry name" value="P-loop containing nucleoside triphosphate hydrolases"/>
    <property type="match status" value="1"/>
</dbReference>
<dbReference type="SUPFAM" id="SSF48452">
    <property type="entry name" value="TPR-like"/>
    <property type="match status" value="1"/>
</dbReference>
<sequence>MTSPELRRVAVVRAEQRQSTGYLVAPGLVLTAAHCVGRIGTWAEVRVLRPGTLPGGLQASAAARFRVIALSDGFRGTGVDGFALLGAEKEDPFRLGRTPPVRWGRLTGDEPLTAQAYAFPVLAVEDHRQNLEHAWGRLIPGSGTVTGPSRPGWYHVFQVTSGSFAGERWHGASGAAVFSEGRLLGLLGACVPEERGRLKVIPVQLLSGQDTFLRALAEGGAEHVVFEPVWRGQQVLEHPYDPLPDDPSAADLLLPRYSVVDFCGREEELRELTEWCTAPAPHAVSVRLVTGDRSIGKTRLARELCGRMTGLGWVAGLLKPLEERVLRLMGLDEDLLVVVDDADAKVGQLDALLRHRGGGKQVRLLATARHEGHWWADFRRRYGDVAEEEPYRLRSPDAGERQDIYERACRAFLLRDARWHEGDGLPHASEDLSAPDFAGCLFVLILAMTDARRFLDPSWGLESAALSHAKTLYAQVLDLEREDWLKNAARAGLPADPVLLERVVAVSSMAFAGGTTAGEQESQAAERLRMVPDLRDASEEHRRRFVRYFQERIDGYGALRPLRPARLAQYLVANTVRAFPDLLSQALDVDPLHQPEVWARQALATLQVISPAAFADDAREPSDTTLREALRVAVEKHAPALVGLVRATQETPDGTTTRSLAAALETIFRNLPAGEFTAAAAQELEESCPDALQSLAIVLRRKAVEFYSAQEPLSHETQFRRATENRKLSRVLADAGRRGDARDRALLALQQFTVLTRTDDSYAYQLGKAHALSNAGVRHRETGRLTESLEAARESVRLYETLLHTHRDRSHHRYLSIAQCNLSDSLSDKGRWREALQAAADACALVSGELPPPPGPPRSRCAPGRYPRPRPSPGAFSPNARPTRPTRGSSSRRSPRPPAPGTSTGVCWTGTAAGGNATTPARWPSWGAATTSAVSGTTASGSSARRSRCTRTWSTSTGRPHARSTPRHCAIWRARISARPGNPAGTTLRRCWQKGRGGPREPTVITRTWPRRRRTPNARTTRAPWVCGPRWSWACAIHGEPATWPGRPWTSWTGMCRTRPGSTAVT</sequence>
<evidence type="ECO:0000313" key="2">
    <source>
        <dbReference type="EMBL" id="QNP68275.1"/>
    </source>
</evidence>
<gene>
    <name evidence="2" type="ORF">IAG44_01510</name>
</gene>
<proteinExistence type="predicted"/>
<dbReference type="SUPFAM" id="SSF50494">
    <property type="entry name" value="Trypsin-like serine proteases"/>
    <property type="match status" value="1"/>
</dbReference>
<dbReference type="EMBL" id="CP060828">
    <property type="protein sequence ID" value="QNP68275.1"/>
    <property type="molecule type" value="Genomic_DNA"/>
</dbReference>
<evidence type="ECO:0008006" key="4">
    <source>
        <dbReference type="Google" id="ProtNLM"/>
    </source>
</evidence>
<reference evidence="2 3" key="1">
    <citation type="submission" date="2020-08" db="EMBL/GenBank/DDBJ databases">
        <title>A novel species.</title>
        <authorList>
            <person name="Gao J."/>
        </authorList>
    </citation>
    <scope>NUCLEOTIDE SEQUENCE [LARGE SCALE GENOMIC DNA]</scope>
    <source>
        <strain evidence="2 3">CRXT-G-22</strain>
    </source>
</reference>
<dbReference type="InterPro" id="IPR009003">
    <property type="entry name" value="Peptidase_S1_PA"/>
</dbReference>
<name>A0A7H0I659_9ACTN</name>
<protein>
    <recommendedName>
        <fullName evidence="4">Serine protease</fullName>
    </recommendedName>
</protein>
<feature type="compositionally biased region" description="Low complexity" evidence="1">
    <location>
        <begin position="901"/>
        <end position="959"/>
    </location>
</feature>
<dbReference type="InterPro" id="IPR027417">
    <property type="entry name" value="P-loop_NTPase"/>
</dbReference>
<dbReference type="RefSeq" id="WP_187745317.1">
    <property type="nucleotide sequence ID" value="NZ_CP060828.1"/>
</dbReference>
<evidence type="ECO:0000313" key="3">
    <source>
        <dbReference type="Proteomes" id="UP000516052"/>
    </source>
</evidence>
<feature type="compositionally biased region" description="Low complexity" evidence="1">
    <location>
        <begin position="880"/>
        <end position="892"/>
    </location>
</feature>
<evidence type="ECO:0000256" key="1">
    <source>
        <dbReference type="SAM" id="MobiDB-lite"/>
    </source>
</evidence>